<feature type="region of interest" description="Disordered" evidence="7">
    <location>
        <begin position="152"/>
        <end position="172"/>
    </location>
</feature>
<evidence type="ECO:0000256" key="5">
    <source>
        <dbReference type="ARBA" id="ARBA00023274"/>
    </source>
</evidence>
<dbReference type="Gene3D" id="3.40.30.10">
    <property type="entry name" value="Glutaredoxin"/>
    <property type="match status" value="1"/>
</dbReference>
<dbReference type="PANTHER" id="PTHR21396">
    <property type="entry name" value="39S RIBOSOMAL PROTEIN L43"/>
    <property type="match status" value="1"/>
</dbReference>
<accession>A0A7R9JSV1</accession>
<dbReference type="GO" id="GO:0005762">
    <property type="term" value="C:mitochondrial large ribosomal subunit"/>
    <property type="evidence" value="ECO:0007669"/>
    <property type="project" value="TreeGrafter"/>
</dbReference>
<evidence type="ECO:0000256" key="6">
    <source>
        <dbReference type="ARBA" id="ARBA00035188"/>
    </source>
</evidence>
<sequence>MSNSHLFLKSGFPRAPLQNGIGRVVLQLQRITFKFCKNHGASRGIREFLETDLIDFSKNNPGIVVYVKPRRHRSPNLTVEYLNGERQVINCHNFSREEVSKWVTLLRTQSGNPTIRYRKLWHTDSPSIQGPWTPFTNRRPELNLAQFPRVFNSEQEERDESETEEHEEITEEEKIGPIWKEMYSNLVLSFIPVYCESDTLNRSTTNEEFSQPLNMPPSATEQLKEIFRQQQDTAILENNRAN</sequence>
<evidence type="ECO:0000313" key="9">
    <source>
        <dbReference type="EMBL" id="CAD7588827.1"/>
    </source>
</evidence>
<dbReference type="Pfam" id="PF05047">
    <property type="entry name" value="L51_S25_CI-B8"/>
    <property type="match status" value="1"/>
</dbReference>
<dbReference type="GO" id="GO:0003735">
    <property type="term" value="F:structural constituent of ribosome"/>
    <property type="evidence" value="ECO:0007669"/>
    <property type="project" value="InterPro"/>
</dbReference>
<dbReference type="InterPro" id="IPR036249">
    <property type="entry name" value="Thioredoxin-like_sf"/>
</dbReference>
<evidence type="ECO:0000259" key="8">
    <source>
        <dbReference type="SMART" id="SM00916"/>
    </source>
</evidence>
<dbReference type="PANTHER" id="PTHR21396:SF2">
    <property type="entry name" value="LARGE RIBOSOMAL SUBUNIT PROTEIN ML43"/>
    <property type="match status" value="1"/>
</dbReference>
<dbReference type="SMART" id="SM00916">
    <property type="entry name" value="L51_S25_CI-B8"/>
    <property type="match status" value="1"/>
</dbReference>
<gene>
    <name evidence="9" type="ORF">TGEB3V08_LOCUS2850</name>
</gene>
<evidence type="ECO:0000256" key="4">
    <source>
        <dbReference type="ARBA" id="ARBA00023128"/>
    </source>
</evidence>
<dbReference type="FunFam" id="3.40.30.10:FF:000257">
    <property type="entry name" value="39S ribosomal protein L43"/>
    <property type="match status" value="1"/>
</dbReference>
<dbReference type="GO" id="GO:0032543">
    <property type="term" value="P:mitochondrial translation"/>
    <property type="evidence" value="ECO:0007669"/>
    <property type="project" value="InterPro"/>
</dbReference>
<dbReference type="AlphaFoldDB" id="A0A7R9JSV1"/>
<comment type="similarity">
    <text evidence="2">Belongs to the mitochondrion-specific ribosomal protein mL43 family.</text>
</comment>
<feature type="domain" description="Ribosomal protein/NADH dehydrogenase" evidence="8">
    <location>
        <begin position="37"/>
        <end position="110"/>
    </location>
</feature>
<feature type="compositionally biased region" description="Acidic residues" evidence="7">
    <location>
        <begin position="154"/>
        <end position="171"/>
    </location>
</feature>
<proteinExistence type="inferred from homology"/>
<dbReference type="InterPro" id="IPR039927">
    <property type="entry name" value="Ribosomal_mL43"/>
</dbReference>
<organism evidence="9">
    <name type="scientific">Timema genevievae</name>
    <name type="common">Walking stick</name>
    <dbReference type="NCBI Taxonomy" id="629358"/>
    <lineage>
        <taxon>Eukaryota</taxon>
        <taxon>Metazoa</taxon>
        <taxon>Ecdysozoa</taxon>
        <taxon>Arthropoda</taxon>
        <taxon>Hexapoda</taxon>
        <taxon>Insecta</taxon>
        <taxon>Pterygota</taxon>
        <taxon>Neoptera</taxon>
        <taxon>Polyneoptera</taxon>
        <taxon>Phasmatodea</taxon>
        <taxon>Timematodea</taxon>
        <taxon>Timematoidea</taxon>
        <taxon>Timematidae</taxon>
        <taxon>Timema</taxon>
    </lineage>
</organism>
<reference evidence="9" key="1">
    <citation type="submission" date="2020-11" db="EMBL/GenBank/DDBJ databases">
        <authorList>
            <person name="Tran Van P."/>
        </authorList>
    </citation>
    <scope>NUCLEOTIDE SEQUENCE</scope>
</reference>
<keyword evidence="3" id="KW-0689">Ribosomal protein</keyword>
<keyword evidence="5" id="KW-0687">Ribonucleoprotein</keyword>
<evidence type="ECO:0000256" key="2">
    <source>
        <dbReference type="ARBA" id="ARBA00006073"/>
    </source>
</evidence>
<dbReference type="InterPro" id="IPR007741">
    <property type="entry name" value="Ribosomal_mL43/mS25/NADH_DH"/>
</dbReference>
<comment type="subcellular location">
    <subcellularLocation>
        <location evidence="1">Mitochondrion</location>
    </subcellularLocation>
</comment>
<dbReference type="SUPFAM" id="SSF52833">
    <property type="entry name" value="Thioredoxin-like"/>
    <property type="match status" value="1"/>
</dbReference>
<protein>
    <recommendedName>
        <fullName evidence="6">Large ribosomal subunit protein mL43</fullName>
    </recommendedName>
</protein>
<evidence type="ECO:0000256" key="3">
    <source>
        <dbReference type="ARBA" id="ARBA00022980"/>
    </source>
</evidence>
<name>A0A7R9JSV1_TIMGE</name>
<dbReference type="EMBL" id="OE839877">
    <property type="protein sequence ID" value="CAD7588827.1"/>
    <property type="molecule type" value="Genomic_DNA"/>
</dbReference>
<evidence type="ECO:0000256" key="1">
    <source>
        <dbReference type="ARBA" id="ARBA00004173"/>
    </source>
</evidence>
<evidence type="ECO:0000256" key="7">
    <source>
        <dbReference type="SAM" id="MobiDB-lite"/>
    </source>
</evidence>
<keyword evidence="4" id="KW-0496">Mitochondrion</keyword>